<name>A0ABQ9I681_9NEOP</name>
<dbReference type="PROSITE" id="PS00131">
    <property type="entry name" value="CARBOXYPEPT_SER_SER"/>
    <property type="match status" value="1"/>
</dbReference>
<keyword evidence="10" id="KW-1185">Reference proteome</keyword>
<dbReference type="PANTHER" id="PTHR11802:SF472">
    <property type="entry name" value="SERINE CARBOXYPEPTIDASE CPVL-RELATED"/>
    <property type="match status" value="1"/>
</dbReference>
<keyword evidence="5 7" id="KW-0378">Hydrolase</keyword>
<gene>
    <name evidence="9" type="ORF">PR048_004312</name>
</gene>
<comment type="similarity">
    <text evidence="1 7">Belongs to the peptidase S10 family.</text>
</comment>
<dbReference type="PANTHER" id="PTHR11802">
    <property type="entry name" value="SERINE PROTEASE FAMILY S10 SERINE CARBOXYPEPTIDASE"/>
    <property type="match status" value="1"/>
</dbReference>
<evidence type="ECO:0000313" key="10">
    <source>
        <dbReference type="Proteomes" id="UP001159363"/>
    </source>
</evidence>
<accession>A0ABQ9I681</accession>
<evidence type="ECO:0000256" key="1">
    <source>
        <dbReference type="ARBA" id="ARBA00009431"/>
    </source>
</evidence>
<evidence type="ECO:0000256" key="5">
    <source>
        <dbReference type="ARBA" id="ARBA00022801"/>
    </source>
</evidence>
<dbReference type="EC" id="3.4.16.-" evidence="7"/>
<dbReference type="SUPFAM" id="SSF53474">
    <property type="entry name" value="alpha/beta-Hydrolases"/>
    <property type="match status" value="1"/>
</dbReference>
<comment type="caution">
    <text evidence="9">The sequence shown here is derived from an EMBL/GenBank/DDBJ whole genome shotgun (WGS) entry which is preliminary data.</text>
</comment>
<evidence type="ECO:0000256" key="3">
    <source>
        <dbReference type="ARBA" id="ARBA00022670"/>
    </source>
</evidence>
<feature type="chain" id="PRO_5044968746" description="Carboxypeptidase" evidence="7">
    <location>
        <begin position="22"/>
        <end position="344"/>
    </location>
</feature>
<dbReference type="InterPro" id="IPR029058">
    <property type="entry name" value="AB_hydrolase_fold"/>
</dbReference>
<keyword evidence="3 7" id="KW-0645">Protease</keyword>
<protein>
    <recommendedName>
        <fullName evidence="7">Carboxypeptidase</fullName>
        <ecNumber evidence="7">3.4.16.-</ecNumber>
    </recommendedName>
</protein>
<dbReference type="InterPro" id="IPR001563">
    <property type="entry name" value="Peptidase_S10"/>
</dbReference>
<feature type="signal peptide" evidence="7">
    <location>
        <begin position="1"/>
        <end position="21"/>
    </location>
</feature>
<dbReference type="Gene3D" id="3.40.50.1820">
    <property type="entry name" value="alpha/beta hydrolase"/>
    <property type="match status" value="1"/>
</dbReference>
<feature type="region of interest" description="Disordered" evidence="8">
    <location>
        <begin position="28"/>
        <end position="75"/>
    </location>
</feature>
<reference evidence="9 10" key="1">
    <citation type="submission" date="2023-02" db="EMBL/GenBank/DDBJ databases">
        <title>LHISI_Scaffold_Assembly.</title>
        <authorList>
            <person name="Stuart O.P."/>
            <person name="Cleave R."/>
            <person name="Magrath M.J.L."/>
            <person name="Mikheyev A.S."/>
        </authorList>
    </citation>
    <scope>NUCLEOTIDE SEQUENCE [LARGE SCALE GENOMIC DNA]</scope>
    <source>
        <strain evidence="9">Daus_M_001</strain>
        <tissue evidence="9">Leg muscle</tissue>
    </source>
</reference>
<evidence type="ECO:0000256" key="8">
    <source>
        <dbReference type="SAM" id="MobiDB-lite"/>
    </source>
</evidence>
<dbReference type="PRINTS" id="PR00724">
    <property type="entry name" value="CRBOXYPTASEC"/>
</dbReference>
<organism evidence="9 10">
    <name type="scientific">Dryococelus australis</name>
    <dbReference type="NCBI Taxonomy" id="614101"/>
    <lineage>
        <taxon>Eukaryota</taxon>
        <taxon>Metazoa</taxon>
        <taxon>Ecdysozoa</taxon>
        <taxon>Arthropoda</taxon>
        <taxon>Hexapoda</taxon>
        <taxon>Insecta</taxon>
        <taxon>Pterygota</taxon>
        <taxon>Neoptera</taxon>
        <taxon>Polyneoptera</taxon>
        <taxon>Phasmatodea</taxon>
        <taxon>Verophasmatodea</taxon>
        <taxon>Anareolatae</taxon>
        <taxon>Phasmatidae</taxon>
        <taxon>Eurycanthinae</taxon>
        <taxon>Dryococelus</taxon>
    </lineage>
</organism>
<feature type="compositionally biased region" description="Basic and acidic residues" evidence="8">
    <location>
        <begin position="59"/>
        <end position="71"/>
    </location>
</feature>
<keyword evidence="6" id="KW-0325">Glycoprotein</keyword>
<keyword evidence="2 7" id="KW-0121">Carboxypeptidase</keyword>
<proteinExistence type="inferred from homology"/>
<evidence type="ECO:0000256" key="6">
    <source>
        <dbReference type="ARBA" id="ARBA00023180"/>
    </source>
</evidence>
<evidence type="ECO:0000256" key="4">
    <source>
        <dbReference type="ARBA" id="ARBA00022729"/>
    </source>
</evidence>
<evidence type="ECO:0000313" key="9">
    <source>
        <dbReference type="EMBL" id="KAJ8891759.1"/>
    </source>
</evidence>
<dbReference type="Proteomes" id="UP001159363">
    <property type="component" value="Chromosome 2"/>
</dbReference>
<evidence type="ECO:0000256" key="2">
    <source>
        <dbReference type="ARBA" id="ARBA00022645"/>
    </source>
</evidence>
<dbReference type="EMBL" id="JARBHB010000002">
    <property type="protein sequence ID" value="KAJ8891759.1"/>
    <property type="molecule type" value="Genomic_DNA"/>
</dbReference>
<dbReference type="InterPro" id="IPR018202">
    <property type="entry name" value="Ser_caboxypep_ser_AS"/>
</dbReference>
<keyword evidence="4 7" id="KW-0732">Signal</keyword>
<sequence>MTPRAATALLLLVQIFLVADASLDNSTDAVGSLEDSADEYNRIDSDEDAAEPAPDDDEPRTPTEDPGTRHDDDDDVGERLLLTPLLEAGHLDEARQLSRVKGAPFPDHVESYSGFFTVDPQFDSNLFFWFFPAEKNYEEAPVIVWLQGGPGQPSLIGIFMEIGPFSVAPDNVSLQDNPYSWHKNYSLLFIDNPVGTGFSYTNNQSGYATNQAEIADGLYTAVLQFFTLFPELQENPLYVAGESYGGKHAISLAHFIHNRNPSANITINLKGLFIVSGFFDPVSCLHYSEFLYQVGLLDFNEKKAVKIMEQKGRELIRQGNYKQALHVSNSVHVQCNSINSPHVI</sequence>
<dbReference type="Pfam" id="PF00450">
    <property type="entry name" value="Peptidase_S10"/>
    <property type="match status" value="1"/>
</dbReference>
<evidence type="ECO:0000256" key="7">
    <source>
        <dbReference type="RuleBase" id="RU361156"/>
    </source>
</evidence>
<feature type="compositionally biased region" description="Acidic residues" evidence="8">
    <location>
        <begin position="45"/>
        <end position="58"/>
    </location>
</feature>